<name>A0A9W9CKV4_9PLEO</name>
<evidence type="ECO:0000313" key="1">
    <source>
        <dbReference type="EMBL" id="KAJ4367545.1"/>
    </source>
</evidence>
<reference evidence="1" key="1">
    <citation type="submission" date="2022-10" db="EMBL/GenBank/DDBJ databases">
        <title>Tapping the CABI collections for fungal endophytes: first genome assemblies for Collariella, Neodidymelliopsis, Ascochyta clinopodiicola, Didymella pomorum, Didymosphaeria variabile, Neocosmospora piperis and Neocucurbitaria cava.</title>
        <authorList>
            <person name="Hill R."/>
        </authorList>
    </citation>
    <scope>NUCLEOTIDE SEQUENCE</scope>
    <source>
        <strain evidence="1">IMI 356814</strain>
    </source>
</reference>
<protein>
    <submittedName>
        <fullName evidence="1">Uncharacterized protein</fullName>
    </submittedName>
</protein>
<accession>A0A9W9CKV4</accession>
<proteinExistence type="predicted"/>
<organism evidence="1 2">
    <name type="scientific">Neocucurbitaria cava</name>
    <dbReference type="NCBI Taxonomy" id="798079"/>
    <lineage>
        <taxon>Eukaryota</taxon>
        <taxon>Fungi</taxon>
        <taxon>Dikarya</taxon>
        <taxon>Ascomycota</taxon>
        <taxon>Pezizomycotina</taxon>
        <taxon>Dothideomycetes</taxon>
        <taxon>Pleosporomycetidae</taxon>
        <taxon>Pleosporales</taxon>
        <taxon>Pleosporineae</taxon>
        <taxon>Cucurbitariaceae</taxon>
        <taxon>Neocucurbitaria</taxon>
    </lineage>
</organism>
<sequence length="221" mass="25065">MLSLNEALDDLGNLRVRADVIKVDFNLSPKEAKDCIDAFVKLMSSMVVPDIFTKSLDYNLLYALPTIVDSPYINIDPGLRVMYYNALYYGLQQIRGPGSPLMQAAYMKVLEAVPAWLEASTNTSMDGHTAALTSWTAINNQDYQLSWKFHCKSCHFIKLAGIDQLDVIPAKTLEEESERDALRFLYWHILSTDTLFRMFYGKPTVVRLHSVIRAEASLFVI</sequence>
<dbReference type="EMBL" id="JAPEUY010000012">
    <property type="protein sequence ID" value="KAJ4367545.1"/>
    <property type="molecule type" value="Genomic_DNA"/>
</dbReference>
<dbReference type="OrthoDB" id="39175at2759"/>
<keyword evidence="2" id="KW-1185">Reference proteome</keyword>
<gene>
    <name evidence="1" type="ORF">N0V83_007129</name>
</gene>
<comment type="caution">
    <text evidence="1">The sequence shown here is derived from an EMBL/GenBank/DDBJ whole genome shotgun (WGS) entry which is preliminary data.</text>
</comment>
<dbReference type="AlphaFoldDB" id="A0A9W9CKV4"/>
<evidence type="ECO:0000313" key="2">
    <source>
        <dbReference type="Proteomes" id="UP001140560"/>
    </source>
</evidence>
<dbReference type="Proteomes" id="UP001140560">
    <property type="component" value="Unassembled WGS sequence"/>
</dbReference>